<feature type="active site" description="Nucleophile" evidence="6">
    <location>
        <position position="456"/>
    </location>
</feature>
<dbReference type="RefSeq" id="WP_366180234.1">
    <property type="nucleotide sequence ID" value="NZ_CP159989.1"/>
</dbReference>
<dbReference type="Gene3D" id="2.40.440.10">
    <property type="entry name" value="L,D-transpeptidase catalytic domain-like"/>
    <property type="match status" value="1"/>
</dbReference>
<feature type="domain" description="L,D-TPase catalytic" evidence="8">
    <location>
        <begin position="358"/>
        <end position="480"/>
    </location>
</feature>
<evidence type="ECO:0000256" key="4">
    <source>
        <dbReference type="ARBA" id="ARBA00022984"/>
    </source>
</evidence>
<feature type="signal peptide" evidence="7">
    <location>
        <begin position="1"/>
        <end position="36"/>
    </location>
</feature>
<proteinExistence type="predicted"/>
<evidence type="ECO:0000313" key="9">
    <source>
        <dbReference type="EMBL" id="XCP81983.1"/>
    </source>
</evidence>
<dbReference type="EC" id="2.-.-.-" evidence="9"/>
<dbReference type="InterPro" id="IPR050979">
    <property type="entry name" value="LD-transpeptidase"/>
</dbReference>
<keyword evidence="7" id="KW-0732">Signal</keyword>
<organism evidence="9">
    <name type="scientific">Actinomyces timonensis</name>
    <dbReference type="NCBI Taxonomy" id="1288391"/>
    <lineage>
        <taxon>Bacteria</taxon>
        <taxon>Bacillati</taxon>
        <taxon>Actinomycetota</taxon>
        <taxon>Actinomycetes</taxon>
        <taxon>Actinomycetales</taxon>
        <taxon>Actinomycetaceae</taxon>
        <taxon>Actinomyces</taxon>
    </lineage>
</organism>
<feature type="chain" id="PRO_5043549335" evidence="7">
    <location>
        <begin position="37"/>
        <end position="481"/>
    </location>
</feature>
<evidence type="ECO:0000256" key="6">
    <source>
        <dbReference type="PROSITE-ProRule" id="PRU01373"/>
    </source>
</evidence>
<dbReference type="InterPro" id="IPR005490">
    <property type="entry name" value="LD_TPept_cat_dom"/>
</dbReference>
<keyword evidence="5 6" id="KW-0961">Cell wall biogenesis/degradation</keyword>
<sequence>MRHGAGNRRRSGWWQIAPSCALVLSGAAMVGGYAQAHDGVALPGTTIAGQDVSGLDRDQIVGLVSARFNEAQVTIRVGDSSQTATFAQAGVVLDADATARAAVAGAGSFGPTLRSIIGPREVIPAVTLDEAAFAGFLASSQALAGTAPVPARIQLSADGTAFEVVPDSSGTGVDGAAIRASLTTSARSLSGGEIAVAAAPQKAPTTTSHAQTAVTEANALISSVVTLTGAGSSWTATSAEKASWVTTIATDQGMTAQVDPAKVRAWVDARTAEVDRAPVHEITNVDAAGNDLGLARPGRPGTRTTNAQQIADGIVSALSAGTDYSGALALEPVAPSARTRTVPSGPERFAYQAADSEKWVDVNLTDDTMTAYVGTTVVHGPVSINHGEESGEWATKLGTHHVYLKNESQDLGCAPDFPYCQKGVPWIAYWDGNFAIHGAPWAAEFGYGSGRTSHGCVNAPVEEAHWFYDFVEIGTTVVTHE</sequence>
<dbReference type="SUPFAM" id="SSF141523">
    <property type="entry name" value="L,D-transpeptidase catalytic domain-like"/>
    <property type="match status" value="1"/>
</dbReference>
<accession>A0AAU8N4S1</accession>
<dbReference type="EMBL" id="CP159989">
    <property type="protein sequence ID" value="XCP81983.1"/>
    <property type="molecule type" value="Genomic_DNA"/>
</dbReference>
<dbReference type="GO" id="GO:0018104">
    <property type="term" value="P:peptidoglycan-protein cross-linking"/>
    <property type="evidence" value="ECO:0007669"/>
    <property type="project" value="TreeGrafter"/>
</dbReference>
<evidence type="ECO:0000259" key="8">
    <source>
        <dbReference type="PROSITE" id="PS52029"/>
    </source>
</evidence>
<reference evidence="9" key="1">
    <citation type="submission" date="2024-05" db="EMBL/GenBank/DDBJ databases">
        <title>Draft genome assemblies of 36 bacteria isolated from hibernating arctic ground squirrels.</title>
        <authorList>
            <person name="McKee H."/>
            <person name="Mullen L."/>
            <person name="Drown D.M."/>
            <person name="Duddleston K.N."/>
        </authorList>
    </citation>
    <scope>NUCLEOTIDE SEQUENCE</scope>
    <source>
        <strain evidence="9">AR004</strain>
    </source>
</reference>
<dbReference type="PANTHER" id="PTHR30582:SF2">
    <property type="entry name" value="L,D-TRANSPEPTIDASE YCIB-RELATED"/>
    <property type="match status" value="1"/>
</dbReference>
<comment type="pathway">
    <text evidence="1 6">Cell wall biogenesis; peptidoglycan biosynthesis.</text>
</comment>
<gene>
    <name evidence="9" type="ORF">ABXS69_08395</name>
</gene>
<keyword evidence="3 6" id="KW-0133">Cell shape</keyword>
<dbReference type="InterPro" id="IPR038063">
    <property type="entry name" value="Transpep_catalytic_dom"/>
</dbReference>
<evidence type="ECO:0000256" key="3">
    <source>
        <dbReference type="ARBA" id="ARBA00022960"/>
    </source>
</evidence>
<dbReference type="AlphaFoldDB" id="A0AAU8N4S1"/>
<dbReference type="PROSITE" id="PS52029">
    <property type="entry name" value="LD_TPASE"/>
    <property type="match status" value="1"/>
</dbReference>
<evidence type="ECO:0000256" key="7">
    <source>
        <dbReference type="SAM" id="SignalP"/>
    </source>
</evidence>
<feature type="active site" description="Proton donor/acceptor" evidence="6">
    <location>
        <position position="437"/>
    </location>
</feature>
<dbReference type="GO" id="GO:0071972">
    <property type="term" value="F:peptidoglycan L,D-transpeptidase activity"/>
    <property type="evidence" value="ECO:0007669"/>
    <property type="project" value="TreeGrafter"/>
</dbReference>
<dbReference type="CDD" id="cd16913">
    <property type="entry name" value="YkuD_like"/>
    <property type="match status" value="1"/>
</dbReference>
<dbReference type="PANTHER" id="PTHR30582">
    <property type="entry name" value="L,D-TRANSPEPTIDASE"/>
    <property type="match status" value="1"/>
</dbReference>
<evidence type="ECO:0000256" key="2">
    <source>
        <dbReference type="ARBA" id="ARBA00022679"/>
    </source>
</evidence>
<dbReference type="GO" id="GO:0016740">
    <property type="term" value="F:transferase activity"/>
    <property type="evidence" value="ECO:0007669"/>
    <property type="project" value="UniProtKB-KW"/>
</dbReference>
<dbReference type="Pfam" id="PF03734">
    <property type="entry name" value="YkuD"/>
    <property type="match status" value="1"/>
</dbReference>
<dbReference type="GO" id="GO:0071555">
    <property type="term" value="P:cell wall organization"/>
    <property type="evidence" value="ECO:0007669"/>
    <property type="project" value="UniProtKB-UniRule"/>
</dbReference>
<evidence type="ECO:0000256" key="1">
    <source>
        <dbReference type="ARBA" id="ARBA00004752"/>
    </source>
</evidence>
<dbReference type="GO" id="GO:0005576">
    <property type="term" value="C:extracellular region"/>
    <property type="evidence" value="ECO:0007669"/>
    <property type="project" value="TreeGrafter"/>
</dbReference>
<dbReference type="GO" id="GO:0008360">
    <property type="term" value="P:regulation of cell shape"/>
    <property type="evidence" value="ECO:0007669"/>
    <property type="project" value="UniProtKB-UniRule"/>
</dbReference>
<keyword evidence="4 6" id="KW-0573">Peptidoglycan synthesis</keyword>
<name>A0AAU8N4S1_9ACTO</name>
<keyword evidence="2 9" id="KW-0808">Transferase</keyword>
<evidence type="ECO:0000256" key="5">
    <source>
        <dbReference type="ARBA" id="ARBA00023316"/>
    </source>
</evidence>
<protein>
    <submittedName>
        <fullName evidence="9">L,D-transpeptidase</fullName>
        <ecNumber evidence="9">2.-.-.-</ecNumber>
    </submittedName>
</protein>